<comment type="caution">
    <text evidence="1">The sequence shown here is derived from an EMBL/GenBank/DDBJ whole genome shotgun (WGS) entry which is preliminary data.</text>
</comment>
<proteinExistence type="predicted"/>
<dbReference type="OrthoDB" id="9913497at2"/>
<organism evidence="1 2">
    <name type="scientific">Orientia chuto str. Dubai</name>
    <dbReference type="NCBI Taxonomy" id="1359168"/>
    <lineage>
        <taxon>Bacteria</taxon>
        <taxon>Pseudomonadati</taxon>
        <taxon>Pseudomonadota</taxon>
        <taxon>Alphaproteobacteria</taxon>
        <taxon>Rickettsiales</taxon>
        <taxon>Rickettsiaceae</taxon>
        <taxon>Rickettsieae</taxon>
        <taxon>Orientia</taxon>
    </lineage>
</organism>
<sequence>MNKQLIKLSQLTIYLVDSLEEELINLNRYECNNKITKFKTIVNIFSKTVDTILQLQKFNNDNQIEQSNSITEEDLNIIKHFIDRHKTLDS</sequence>
<name>A0A0F3MIT5_9RICK</name>
<evidence type="ECO:0000313" key="2">
    <source>
        <dbReference type="Proteomes" id="UP000033616"/>
    </source>
</evidence>
<dbReference type="AlphaFoldDB" id="A0A0F3MIT5"/>
<evidence type="ECO:0000313" key="1">
    <source>
        <dbReference type="EMBL" id="KJV55392.1"/>
    </source>
</evidence>
<dbReference type="STRING" id="1359168.OCHUTO_0863"/>
<dbReference type="Proteomes" id="UP000033616">
    <property type="component" value="Unassembled WGS sequence"/>
</dbReference>
<dbReference type="PATRIC" id="fig|1359168.3.peg.589"/>
<gene>
    <name evidence="1" type="ORF">OCHUTO_0863</name>
</gene>
<reference evidence="1 2" key="1">
    <citation type="submission" date="2015-02" db="EMBL/GenBank/DDBJ databases">
        <title>Genome Sequencing of Rickettsiales.</title>
        <authorList>
            <person name="Daugherty S.C."/>
            <person name="Su Q."/>
            <person name="Abolude K."/>
            <person name="Beier-Sexton M."/>
            <person name="Carlyon J.A."/>
            <person name="Carter R."/>
            <person name="Day N.P."/>
            <person name="Dumler S.J."/>
            <person name="Dyachenko V."/>
            <person name="Godinez A."/>
            <person name="Kurtti T.J."/>
            <person name="Lichay M."/>
            <person name="Mullins K.E."/>
            <person name="Ott S."/>
            <person name="Pappas-Brown V."/>
            <person name="Paris D.H."/>
            <person name="Patel P."/>
            <person name="Richards A.L."/>
            <person name="Sadzewicz L."/>
            <person name="Sears K."/>
            <person name="Seidman D."/>
            <person name="Sengamalay N."/>
            <person name="Stenos J."/>
            <person name="Tallon L.J."/>
            <person name="Vincent G."/>
            <person name="Fraser C.M."/>
            <person name="Munderloh U."/>
            <person name="Dunning-Hotopp J.C."/>
        </authorList>
    </citation>
    <scope>NUCLEOTIDE SEQUENCE [LARGE SCALE GENOMIC DNA]</scope>
    <source>
        <strain evidence="1 2">Fuller</strain>
    </source>
</reference>
<keyword evidence="2" id="KW-1185">Reference proteome</keyword>
<accession>A0A0F3MIT5</accession>
<protein>
    <submittedName>
        <fullName evidence="1">Uncharacterized protein</fullName>
    </submittedName>
</protein>
<dbReference type="RefSeq" id="WP_045797470.1">
    <property type="nucleotide sequence ID" value="NZ_LANP01000023.1"/>
</dbReference>
<dbReference type="EMBL" id="LANP01000023">
    <property type="protein sequence ID" value="KJV55392.1"/>
    <property type="molecule type" value="Genomic_DNA"/>
</dbReference>